<accession>A0A6N4W843</accession>
<keyword evidence="3" id="KW-1185">Reference proteome</keyword>
<gene>
    <name evidence="2" type="ORF">MANY_22220</name>
</gene>
<evidence type="ECO:0000313" key="3">
    <source>
        <dbReference type="Proteomes" id="UP000467249"/>
    </source>
</evidence>
<reference evidence="2 3" key="1">
    <citation type="journal article" date="2019" name="Emerg. Microbes Infect.">
        <title>Comprehensive subspecies identification of 175 nontuberculous mycobacteria species based on 7547 genomic profiles.</title>
        <authorList>
            <person name="Matsumoto Y."/>
            <person name="Kinjo T."/>
            <person name="Motooka D."/>
            <person name="Nabeya D."/>
            <person name="Jung N."/>
            <person name="Uechi K."/>
            <person name="Horii T."/>
            <person name="Iida T."/>
            <person name="Fujita J."/>
            <person name="Nakamura S."/>
        </authorList>
    </citation>
    <scope>NUCLEOTIDE SEQUENCE [LARGE SCALE GENOMIC DNA]</scope>
    <source>
        <strain evidence="2 3">JCM 30275</strain>
    </source>
</reference>
<dbReference type="KEGG" id="many:MANY_22220"/>
<proteinExistence type="predicted"/>
<name>A0A6N4W843_9MYCO</name>
<evidence type="ECO:0000256" key="1">
    <source>
        <dbReference type="SAM" id="MobiDB-lite"/>
    </source>
</evidence>
<sequence length="190" mass="18575">MAAGLGVAAVAGTATAAADPPPDPALPIPVPGGESAPPPPADPAFPASTETRQNPISAMADLLGAPTSTVMNLAPSAGGADPLAPAVTLYPQYYRMPTPDMESPYLLTQDAPAGPFARVDAFKGAHALVHGSLGRMPAAELGQPLPGTAPPPGTALPAGPEQFLPPAPDVAPPAAPAAPVLPLAPVPPVG</sequence>
<dbReference type="Proteomes" id="UP000467249">
    <property type="component" value="Chromosome"/>
</dbReference>
<organism evidence="2 3">
    <name type="scientific">Mycolicibacterium anyangense</name>
    <dbReference type="NCBI Taxonomy" id="1431246"/>
    <lineage>
        <taxon>Bacteria</taxon>
        <taxon>Bacillati</taxon>
        <taxon>Actinomycetota</taxon>
        <taxon>Actinomycetes</taxon>
        <taxon>Mycobacteriales</taxon>
        <taxon>Mycobacteriaceae</taxon>
        <taxon>Mycolicibacterium</taxon>
    </lineage>
</organism>
<dbReference type="AlphaFoldDB" id="A0A6N4W843"/>
<feature type="region of interest" description="Disordered" evidence="1">
    <location>
        <begin position="13"/>
        <end position="55"/>
    </location>
</feature>
<feature type="compositionally biased region" description="Pro residues" evidence="1">
    <location>
        <begin position="163"/>
        <end position="176"/>
    </location>
</feature>
<evidence type="ECO:0000313" key="2">
    <source>
        <dbReference type="EMBL" id="BBZ76885.1"/>
    </source>
</evidence>
<protein>
    <submittedName>
        <fullName evidence="2">Uncharacterized protein</fullName>
    </submittedName>
</protein>
<feature type="region of interest" description="Disordered" evidence="1">
    <location>
        <begin position="139"/>
        <end position="190"/>
    </location>
</feature>
<feature type="compositionally biased region" description="Pro residues" evidence="1">
    <location>
        <begin position="19"/>
        <end position="43"/>
    </location>
</feature>
<dbReference type="EMBL" id="AP022620">
    <property type="protein sequence ID" value="BBZ76885.1"/>
    <property type="molecule type" value="Genomic_DNA"/>
</dbReference>